<organism evidence="8 9">
    <name type="scientific">Meira miltonrushii</name>
    <dbReference type="NCBI Taxonomy" id="1280837"/>
    <lineage>
        <taxon>Eukaryota</taxon>
        <taxon>Fungi</taxon>
        <taxon>Dikarya</taxon>
        <taxon>Basidiomycota</taxon>
        <taxon>Ustilaginomycotina</taxon>
        <taxon>Exobasidiomycetes</taxon>
        <taxon>Exobasidiales</taxon>
        <taxon>Brachybasidiaceae</taxon>
        <taxon>Meira</taxon>
    </lineage>
</organism>
<evidence type="ECO:0000256" key="2">
    <source>
        <dbReference type="ARBA" id="ARBA00022475"/>
    </source>
</evidence>
<gene>
    <name evidence="8" type="ORF">FA14DRAFT_56156</name>
</gene>
<dbReference type="Proteomes" id="UP000245771">
    <property type="component" value="Unassembled WGS sequence"/>
</dbReference>
<dbReference type="GO" id="GO:0005886">
    <property type="term" value="C:plasma membrane"/>
    <property type="evidence" value="ECO:0007669"/>
    <property type="project" value="UniProtKB-SubCell"/>
</dbReference>
<dbReference type="InterPro" id="IPR051211">
    <property type="entry name" value="PG_lysyltransferase"/>
</dbReference>
<evidence type="ECO:0000313" key="9">
    <source>
        <dbReference type="Proteomes" id="UP000245771"/>
    </source>
</evidence>
<keyword evidence="4" id="KW-1133">Transmembrane helix</keyword>
<accession>A0A316VAE2</accession>
<evidence type="ECO:0000256" key="5">
    <source>
        <dbReference type="ARBA" id="ARBA00023136"/>
    </source>
</evidence>
<evidence type="ECO:0000256" key="1">
    <source>
        <dbReference type="ARBA" id="ARBA00004651"/>
    </source>
</evidence>
<keyword evidence="5" id="KW-0472">Membrane</keyword>
<evidence type="ECO:0000256" key="4">
    <source>
        <dbReference type="ARBA" id="ARBA00022989"/>
    </source>
</evidence>
<dbReference type="InParanoid" id="A0A316VAE2"/>
<evidence type="ECO:0000256" key="6">
    <source>
        <dbReference type="SAM" id="MobiDB-lite"/>
    </source>
</evidence>
<dbReference type="STRING" id="1280837.A0A316VAE2"/>
<keyword evidence="9" id="KW-1185">Reference proteome</keyword>
<dbReference type="GO" id="GO:0055091">
    <property type="term" value="P:phospholipid homeostasis"/>
    <property type="evidence" value="ECO:0007669"/>
    <property type="project" value="TreeGrafter"/>
</dbReference>
<feature type="region of interest" description="Disordered" evidence="6">
    <location>
        <begin position="27"/>
        <end position="46"/>
    </location>
</feature>
<proteinExistence type="predicted"/>
<dbReference type="PANTHER" id="PTHR34697:SF2">
    <property type="entry name" value="PHOSPHATIDYLGLYCEROL LYSYLTRANSFERASE"/>
    <property type="match status" value="1"/>
</dbReference>
<reference evidence="8 9" key="1">
    <citation type="journal article" date="2018" name="Mol. Biol. Evol.">
        <title>Broad Genomic Sampling Reveals a Smut Pathogenic Ancestry of the Fungal Clade Ustilaginomycotina.</title>
        <authorList>
            <person name="Kijpornyongpan T."/>
            <person name="Mondo S.J."/>
            <person name="Barry K."/>
            <person name="Sandor L."/>
            <person name="Lee J."/>
            <person name="Lipzen A."/>
            <person name="Pangilinan J."/>
            <person name="LaButti K."/>
            <person name="Hainaut M."/>
            <person name="Henrissat B."/>
            <person name="Grigoriev I.V."/>
            <person name="Spatafora J.W."/>
            <person name="Aime M.C."/>
        </authorList>
    </citation>
    <scope>NUCLEOTIDE SEQUENCE [LARGE SCALE GENOMIC DNA]</scope>
    <source>
        <strain evidence="8 9">MCA 3882</strain>
    </source>
</reference>
<protein>
    <recommendedName>
        <fullName evidence="7">Phosphatidylglycerol lysyltransferase C-terminal domain-containing protein</fullName>
    </recommendedName>
</protein>
<dbReference type="GO" id="GO:0016755">
    <property type="term" value="F:aminoacyltransferase activity"/>
    <property type="evidence" value="ECO:0007669"/>
    <property type="project" value="TreeGrafter"/>
</dbReference>
<dbReference type="InterPro" id="IPR024320">
    <property type="entry name" value="LPG_synthase_C"/>
</dbReference>
<keyword evidence="3" id="KW-0812">Transmembrane</keyword>
<keyword evidence="2" id="KW-1003">Cell membrane</keyword>
<dbReference type="AlphaFoldDB" id="A0A316VAE2"/>
<evidence type="ECO:0000313" key="8">
    <source>
        <dbReference type="EMBL" id="PWN33153.1"/>
    </source>
</evidence>
<dbReference type="GeneID" id="37024309"/>
<feature type="region of interest" description="Disordered" evidence="6">
    <location>
        <begin position="59"/>
        <end position="78"/>
    </location>
</feature>
<feature type="domain" description="Phosphatidylglycerol lysyltransferase C-terminal" evidence="7">
    <location>
        <begin position="172"/>
        <end position="268"/>
    </location>
</feature>
<dbReference type="OrthoDB" id="5421852at2759"/>
<name>A0A316VAE2_9BASI</name>
<dbReference type="PANTHER" id="PTHR34697">
    <property type="entry name" value="PHOSPHATIDYLGLYCEROL LYSYLTRANSFERASE"/>
    <property type="match status" value="1"/>
</dbReference>
<comment type="subcellular location">
    <subcellularLocation>
        <location evidence="1">Cell membrane</location>
        <topology evidence="1">Multi-pass membrane protein</topology>
    </subcellularLocation>
</comment>
<dbReference type="RefSeq" id="XP_025353455.1">
    <property type="nucleotide sequence ID" value="XM_025502528.1"/>
</dbReference>
<evidence type="ECO:0000259" key="7">
    <source>
        <dbReference type="Pfam" id="PF09924"/>
    </source>
</evidence>
<dbReference type="EMBL" id="KZ819604">
    <property type="protein sequence ID" value="PWN33153.1"/>
    <property type="molecule type" value="Genomic_DNA"/>
</dbReference>
<evidence type="ECO:0000256" key="3">
    <source>
        <dbReference type="ARBA" id="ARBA00022692"/>
    </source>
</evidence>
<sequence>MSENHLSRTSSCEENVKLSQLVTTSAATAGMLTPPMSVKSLQGGDALSAKEAKKAAKLAKKKEKKGQKNEKTANPKSTLNDQIFQSFVEQLCAQATKDLTNNPNLIQKLIGFNDNFRHGSISNCEKPLPPLPTGHANLLASSIRKLHAAYSYSLLESKDESASISRIVSQYGRTTHMGVLDPSYKYFLNEHHTGAIYYKVHNHVAVVAGDPLCAHYQIDDLLQEFQKFRHKMGLDMAFMGASDSFAQYARRRNWTTMHFGWDRILNPTTNALLNDQGNGLPQPSSTKRMLTQNRSLLNPDKGNLEIGIYLPSLGQDDVLQEQLRTIYDNWRQDRNEKRANTTQAFITVYDPFSLPKMMVYIYTRDRKTGEPNGFAALRKLGAHKGYQLDPCIAAPGCELRGISDLLVYASLVLLHHAKIA</sequence>
<dbReference type="Pfam" id="PF09924">
    <property type="entry name" value="LPG_synthase_C"/>
    <property type="match status" value="1"/>
</dbReference>